<evidence type="ECO:0000313" key="2">
    <source>
        <dbReference type="EMBL" id="MBD3868282.1"/>
    </source>
</evidence>
<sequence length="192" mass="20906">MDRSDRITNARLGYLPVPAVLFALVFCVLFGLGNTPGLAEQDDQQLMRGLDEQVQEIKSDVLGIAEELSLLEEKLLYPSGTQVAIFIALEPGDAMRLDAVQLQIDGQLVAHYIYSAKELEALRKGGVQRLYVGNVATGTHRLEVFIDGKSTGGEDITHTERFEFRKEVKPKMVGLTLAGSGSGSAAITLGEW</sequence>
<dbReference type="Proteomes" id="UP000648239">
    <property type="component" value="Unassembled WGS sequence"/>
</dbReference>
<evidence type="ECO:0000256" key="1">
    <source>
        <dbReference type="SAM" id="Phobius"/>
    </source>
</evidence>
<reference evidence="2 3" key="1">
    <citation type="submission" date="2020-08" db="EMBL/GenBank/DDBJ databases">
        <title>Acidobacteriota in marine sediments use diverse sulfur dissimilation pathways.</title>
        <authorList>
            <person name="Wasmund K."/>
        </authorList>
    </citation>
    <scope>NUCLEOTIDE SEQUENCE [LARGE SCALE GENOMIC DNA]</scope>
    <source>
        <strain evidence="2">MAG AM4</strain>
    </source>
</reference>
<keyword evidence="1" id="KW-0472">Membrane</keyword>
<keyword evidence="1" id="KW-0812">Transmembrane</keyword>
<dbReference type="EMBL" id="JACXWD010000027">
    <property type="protein sequence ID" value="MBD3868282.1"/>
    <property type="molecule type" value="Genomic_DNA"/>
</dbReference>
<gene>
    <name evidence="2" type="ORF">IFK94_09165</name>
</gene>
<accession>A0A8J6Y188</accession>
<keyword evidence="1" id="KW-1133">Transmembrane helix</keyword>
<protein>
    <recommendedName>
        <fullName evidence="4">AraC family transcriptional regulator</fullName>
    </recommendedName>
</protein>
<evidence type="ECO:0000313" key="3">
    <source>
        <dbReference type="Proteomes" id="UP000648239"/>
    </source>
</evidence>
<evidence type="ECO:0008006" key="4">
    <source>
        <dbReference type="Google" id="ProtNLM"/>
    </source>
</evidence>
<dbReference type="AlphaFoldDB" id="A0A8J6Y188"/>
<comment type="caution">
    <text evidence="2">The sequence shown here is derived from an EMBL/GenBank/DDBJ whole genome shotgun (WGS) entry which is preliminary data.</text>
</comment>
<feature type="transmembrane region" description="Helical" evidence="1">
    <location>
        <begin position="12"/>
        <end position="32"/>
    </location>
</feature>
<name>A0A8J6Y188_9BACT</name>
<organism evidence="2 3">
    <name type="scientific">Candidatus Polarisedimenticola svalbardensis</name>
    <dbReference type="NCBI Taxonomy" id="2886004"/>
    <lineage>
        <taxon>Bacteria</taxon>
        <taxon>Pseudomonadati</taxon>
        <taxon>Acidobacteriota</taxon>
        <taxon>Candidatus Polarisedimenticolia</taxon>
        <taxon>Candidatus Polarisedimenticolales</taxon>
        <taxon>Candidatus Polarisedimenticolaceae</taxon>
        <taxon>Candidatus Polarisedimenticola</taxon>
    </lineage>
</organism>
<proteinExistence type="predicted"/>